<organism evidence="1 2">
    <name type="scientific">Symbiodinium natans</name>
    <dbReference type="NCBI Taxonomy" id="878477"/>
    <lineage>
        <taxon>Eukaryota</taxon>
        <taxon>Sar</taxon>
        <taxon>Alveolata</taxon>
        <taxon>Dinophyceae</taxon>
        <taxon>Suessiales</taxon>
        <taxon>Symbiodiniaceae</taxon>
        <taxon>Symbiodinium</taxon>
    </lineage>
</organism>
<accession>A0A812MQ44</accession>
<evidence type="ECO:0000313" key="2">
    <source>
        <dbReference type="Proteomes" id="UP000604046"/>
    </source>
</evidence>
<dbReference type="EMBL" id="CAJNDS010001779">
    <property type="protein sequence ID" value="CAE7278549.1"/>
    <property type="molecule type" value="Genomic_DNA"/>
</dbReference>
<dbReference type="Proteomes" id="UP000604046">
    <property type="component" value="Unassembled WGS sequence"/>
</dbReference>
<protein>
    <submittedName>
        <fullName evidence="1">Uncharacterized protein</fullName>
    </submittedName>
</protein>
<name>A0A812MQ44_9DINO</name>
<gene>
    <name evidence="1" type="ORF">SNAT2548_LOCUS14770</name>
</gene>
<reference evidence="1" key="1">
    <citation type="submission" date="2021-02" db="EMBL/GenBank/DDBJ databases">
        <authorList>
            <person name="Dougan E. K."/>
            <person name="Rhodes N."/>
            <person name="Thang M."/>
            <person name="Chan C."/>
        </authorList>
    </citation>
    <scope>NUCLEOTIDE SEQUENCE</scope>
</reference>
<dbReference type="AlphaFoldDB" id="A0A812MQ44"/>
<comment type="caution">
    <text evidence="1">The sequence shown here is derived from an EMBL/GenBank/DDBJ whole genome shotgun (WGS) entry which is preliminary data.</text>
</comment>
<sequence>MDLVLRRQSVLDVLLGPPFKVLTPLPDLLFRDDDYIISNLDSESVKRALNGWEDKSPAKWGQWALLVRGATGQNIESTTKSLLSIMMVLRQTLHSGKCRNGKIQDTSLRFILLPDDVANVSTAEEKLNRLAAVLDARKAATERRLLANLRLPNTLVPPVLYVTGINEAPLT</sequence>
<evidence type="ECO:0000313" key="1">
    <source>
        <dbReference type="EMBL" id="CAE7278549.1"/>
    </source>
</evidence>
<proteinExistence type="predicted"/>
<keyword evidence="2" id="KW-1185">Reference proteome</keyword>